<sequence>MGCFLLNETGKRSLGCFLAPVPHFTDPNPEQHGSAPVTETLTSIGRGRIREELDTCCSRKSYRPASDDQLKTSAGSNSRVRASLRNQALKMDKRKHLSQAQGDSMVYLVLSKQGREYADSISVAQVWLRTSKGHLRPVSGLFPTSDVGRTVEDD</sequence>
<organism evidence="2 3">
    <name type="scientific">Caerostris extrusa</name>
    <name type="common">Bark spider</name>
    <name type="synonym">Caerostris bankana</name>
    <dbReference type="NCBI Taxonomy" id="172846"/>
    <lineage>
        <taxon>Eukaryota</taxon>
        <taxon>Metazoa</taxon>
        <taxon>Ecdysozoa</taxon>
        <taxon>Arthropoda</taxon>
        <taxon>Chelicerata</taxon>
        <taxon>Arachnida</taxon>
        <taxon>Araneae</taxon>
        <taxon>Araneomorphae</taxon>
        <taxon>Entelegynae</taxon>
        <taxon>Araneoidea</taxon>
        <taxon>Araneidae</taxon>
        <taxon>Caerostris</taxon>
    </lineage>
</organism>
<evidence type="ECO:0000313" key="2">
    <source>
        <dbReference type="EMBL" id="GIY80376.1"/>
    </source>
</evidence>
<dbReference type="EMBL" id="BPLR01016004">
    <property type="protein sequence ID" value="GIY80376.1"/>
    <property type="molecule type" value="Genomic_DNA"/>
</dbReference>
<feature type="compositionally biased region" description="Polar residues" evidence="1">
    <location>
        <begin position="71"/>
        <end position="81"/>
    </location>
</feature>
<comment type="caution">
    <text evidence="2">The sequence shown here is derived from an EMBL/GenBank/DDBJ whole genome shotgun (WGS) entry which is preliminary data.</text>
</comment>
<dbReference type="Proteomes" id="UP001054945">
    <property type="component" value="Unassembled WGS sequence"/>
</dbReference>
<dbReference type="AlphaFoldDB" id="A0AAV4WC10"/>
<accession>A0AAV4WC10</accession>
<protein>
    <submittedName>
        <fullName evidence="2">Uncharacterized protein</fullName>
    </submittedName>
</protein>
<reference evidence="2 3" key="1">
    <citation type="submission" date="2021-06" db="EMBL/GenBank/DDBJ databases">
        <title>Caerostris extrusa draft genome.</title>
        <authorList>
            <person name="Kono N."/>
            <person name="Arakawa K."/>
        </authorList>
    </citation>
    <scope>NUCLEOTIDE SEQUENCE [LARGE SCALE GENOMIC DNA]</scope>
</reference>
<feature type="region of interest" description="Disordered" evidence="1">
    <location>
        <begin position="62"/>
        <end position="81"/>
    </location>
</feature>
<proteinExistence type="predicted"/>
<name>A0AAV4WC10_CAEEX</name>
<gene>
    <name evidence="2" type="ORF">CEXT_784931</name>
</gene>
<evidence type="ECO:0000256" key="1">
    <source>
        <dbReference type="SAM" id="MobiDB-lite"/>
    </source>
</evidence>
<keyword evidence="3" id="KW-1185">Reference proteome</keyword>
<evidence type="ECO:0000313" key="3">
    <source>
        <dbReference type="Proteomes" id="UP001054945"/>
    </source>
</evidence>